<dbReference type="EMBL" id="LXQA010547343">
    <property type="protein sequence ID" value="MCI58509.1"/>
    <property type="molecule type" value="Genomic_DNA"/>
</dbReference>
<sequence length="44" mass="4749">GYALDDYTSTVRGKTISYASDMIDEEEIGATLPPEAALACRLQI</sequence>
<protein>
    <submittedName>
        <fullName evidence="1">Uncharacterized protein</fullName>
    </submittedName>
</protein>
<feature type="non-terminal residue" evidence="1">
    <location>
        <position position="1"/>
    </location>
</feature>
<evidence type="ECO:0000313" key="1">
    <source>
        <dbReference type="EMBL" id="MCI58509.1"/>
    </source>
</evidence>
<dbReference type="AlphaFoldDB" id="A0A392TBM1"/>
<reference evidence="1 2" key="1">
    <citation type="journal article" date="2018" name="Front. Plant Sci.">
        <title>Red Clover (Trifolium pratense) and Zigzag Clover (T. medium) - A Picture of Genomic Similarities and Differences.</title>
        <authorList>
            <person name="Dluhosova J."/>
            <person name="Istvanek J."/>
            <person name="Nedelnik J."/>
            <person name="Repkova J."/>
        </authorList>
    </citation>
    <scope>NUCLEOTIDE SEQUENCE [LARGE SCALE GENOMIC DNA]</scope>
    <source>
        <strain evidence="2">cv. 10/8</strain>
        <tissue evidence="1">Leaf</tissue>
    </source>
</reference>
<comment type="caution">
    <text evidence="1">The sequence shown here is derived from an EMBL/GenBank/DDBJ whole genome shotgun (WGS) entry which is preliminary data.</text>
</comment>
<proteinExistence type="predicted"/>
<organism evidence="1 2">
    <name type="scientific">Trifolium medium</name>
    <dbReference type="NCBI Taxonomy" id="97028"/>
    <lineage>
        <taxon>Eukaryota</taxon>
        <taxon>Viridiplantae</taxon>
        <taxon>Streptophyta</taxon>
        <taxon>Embryophyta</taxon>
        <taxon>Tracheophyta</taxon>
        <taxon>Spermatophyta</taxon>
        <taxon>Magnoliopsida</taxon>
        <taxon>eudicotyledons</taxon>
        <taxon>Gunneridae</taxon>
        <taxon>Pentapetalae</taxon>
        <taxon>rosids</taxon>
        <taxon>fabids</taxon>
        <taxon>Fabales</taxon>
        <taxon>Fabaceae</taxon>
        <taxon>Papilionoideae</taxon>
        <taxon>50 kb inversion clade</taxon>
        <taxon>NPAAA clade</taxon>
        <taxon>Hologalegina</taxon>
        <taxon>IRL clade</taxon>
        <taxon>Trifolieae</taxon>
        <taxon>Trifolium</taxon>
    </lineage>
</organism>
<evidence type="ECO:0000313" key="2">
    <source>
        <dbReference type="Proteomes" id="UP000265520"/>
    </source>
</evidence>
<keyword evidence="2" id="KW-1185">Reference proteome</keyword>
<dbReference type="Proteomes" id="UP000265520">
    <property type="component" value="Unassembled WGS sequence"/>
</dbReference>
<name>A0A392TBM1_9FABA</name>
<accession>A0A392TBM1</accession>